<accession>L9XBB2</accession>
<evidence type="ECO:0000313" key="3">
    <source>
        <dbReference type="Proteomes" id="UP000011531"/>
    </source>
</evidence>
<protein>
    <submittedName>
        <fullName evidence="2">Uncharacterized protein</fullName>
    </submittedName>
</protein>
<keyword evidence="3" id="KW-1185">Reference proteome</keyword>
<dbReference type="Proteomes" id="UP000011531">
    <property type="component" value="Unassembled WGS sequence"/>
</dbReference>
<feature type="region of interest" description="Disordered" evidence="1">
    <location>
        <begin position="1"/>
        <end position="35"/>
    </location>
</feature>
<organism evidence="2 3">
    <name type="scientific">Natronococcus jeotgali DSM 18795</name>
    <dbReference type="NCBI Taxonomy" id="1227498"/>
    <lineage>
        <taxon>Archaea</taxon>
        <taxon>Methanobacteriati</taxon>
        <taxon>Methanobacteriota</taxon>
        <taxon>Stenosarchaea group</taxon>
        <taxon>Halobacteria</taxon>
        <taxon>Halobacteriales</taxon>
        <taxon>Natrialbaceae</taxon>
        <taxon>Natronococcus</taxon>
    </lineage>
</organism>
<proteinExistence type="predicted"/>
<comment type="caution">
    <text evidence="2">The sequence shown here is derived from an EMBL/GenBank/DDBJ whole genome shotgun (WGS) entry which is preliminary data.</text>
</comment>
<feature type="compositionally biased region" description="Basic and acidic residues" evidence="1">
    <location>
        <begin position="48"/>
        <end position="66"/>
    </location>
</feature>
<dbReference type="STRING" id="1227498.C492_11600"/>
<dbReference type="AlphaFoldDB" id="L9XBB2"/>
<name>L9XBB2_9EURY</name>
<sequence>MSLCFESAAESDQRPVVAEARAVTAPERPADRQHEKVIQKLYERRMIDENRTPAPDPDRAPIRIDDPGCTEGQFRQMVL</sequence>
<reference evidence="2 3" key="1">
    <citation type="journal article" date="2014" name="PLoS Genet.">
        <title>Phylogenetically driven sequencing of extremely halophilic archaea reveals strategies for static and dynamic osmo-response.</title>
        <authorList>
            <person name="Becker E.A."/>
            <person name="Seitzer P.M."/>
            <person name="Tritt A."/>
            <person name="Larsen D."/>
            <person name="Krusor M."/>
            <person name="Yao A.I."/>
            <person name="Wu D."/>
            <person name="Madern D."/>
            <person name="Eisen J.A."/>
            <person name="Darling A.E."/>
            <person name="Facciotti M.T."/>
        </authorList>
    </citation>
    <scope>NUCLEOTIDE SEQUENCE [LARGE SCALE GENOMIC DNA]</scope>
    <source>
        <strain evidence="2 3">DSM 18795</strain>
    </source>
</reference>
<gene>
    <name evidence="2" type="ORF">C492_11600</name>
</gene>
<dbReference type="EMBL" id="AOIA01000112">
    <property type="protein sequence ID" value="ELY58731.1"/>
    <property type="molecule type" value="Genomic_DNA"/>
</dbReference>
<feature type="region of interest" description="Disordered" evidence="1">
    <location>
        <begin position="48"/>
        <end position="69"/>
    </location>
</feature>
<dbReference type="RefSeq" id="WP_008423549.1">
    <property type="nucleotide sequence ID" value="NZ_AOIA01000112.1"/>
</dbReference>
<evidence type="ECO:0000256" key="1">
    <source>
        <dbReference type="SAM" id="MobiDB-lite"/>
    </source>
</evidence>
<evidence type="ECO:0000313" key="2">
    <source>
        <dbReference type="EMBL" id="ELY58731.1"/>
    </source>
</evidence>